<accession>A0A6M6JHP6</accession>
<reference evidence="2 3" key="1">
    <citation type="submission" date="2020-05" db="EMBL/GenBank/DDBJ databases">
        <authorList>
            <person name="Mo P."/>
        </authorList>
    </citation>
    <scope>NUCLEOTIDE SEQUENCE [LARGE SCALE GENOMIC DNA]</scope>
    <source>
        <strain evidence="2 3">Gen01</strain>
    </source>
</reference>
<keyword evidence="1" id="KW-0472">Membrane</keyword>
<evidence type="ECO:0000313" key="3">
    <source>
        <dbReference type="Proteomes" id="UP000505377"/>
    </source>
</evidence>
<keyword evidence="1" id="KW-0812">Transmembrane</keyword>
<dbReference type="InterPro" id="IPR035197">
    <property type="entry name" value="DUF5313"/>
</dbReference>
<evidence type="ECO:0000256" key="1">
    <source>
        <dbReference type="SAM" id="Phobius"/>
    </source>
</evidence>
<dbReference type="RefSeq" id="WP_172160310.1">
    <property type="nucleotide sequence ID" value="NZ_CP053564.1"/>
</dbReference>
<protein>
    <submittedName>
        <fullName evidence="2">DUF5313 family protein</fullName>
    </submittedName>
</protein>
<keyword evidence="3" id="KW-1185">Reference proteome</keyword>
<dbReference type="Proteomes" id="UP000505377">
    <property type="component" value="Chromosome"/>
</dbReference>
<sequence length="128" mass="14612">MTVHRPGPLRWLWYAMGGGLPARYRDWVLHDVTTRTWALRQMLRSIVQLVPIGILLVLLVPGELWVRLVAVLGGAAVGMIYAASFVHLTTEHRSVKAGWARGQAEAVREKRTAPRREAAARRYEERYR</sequence>
<dbReference type="KEGG" id="pbro:HOP40_18620"/>
<feature type="transmembrane region" description="Helical" evidence="1">
    <location>
        <begin position="42"/>
        <end position="59"/>
    </location>
</feature>
<name>A0A6M6JHP6_9PSEU</name>
<evidence type="ECO:0000313" key="2">
    <source>
        <dbReference type="EMBL" id="QJY47574.1"/>
    </source>
</evidence>
<feature type="transmembrane region" description="Helical" evidence="1">
    <location>
        <begin position="65"/>
        <end position="86"/>
    </location>
</feature>
<gene>
    <name evidence="2" type="ORF">HOP40_18620</name>
</gene>
<dbReference type="EMBL" id="CP053564">
    <property type="protein sequence ID" value="QJY47574.1"/>
    <property type="molecule type" value="Genomic_DNA"/>
</dbReference>
<keyword evidence="1" id="KW-1133">Transmembrane helix</keyword>
<organism evidence="2 3">
    <name type="scientific">Pseudonocardia broussonetiae</name>
    <dbReference type="NCBI Taxonomy" id="2736640"/>
    <lineage>
        <taxon>Bacteria</taxon>
        <taxon>Bacillati</taxon>
        <taxon>Actinomycetota</taxon>
        <taxon>Actinomycetes</taxon>
        <taxon>Pseudonocardiales</taxon>
        <taxon>Pseudonocardiaceae</taxon>
        <taxon>Pseudonocardia</taxon>
    </lineage>
</organism>
<dbReference type="Pfam" id="PF17240">
    <property type="entry name" value="DUF5313"/>
    <property type="match status" value="1"/>
</dbReference>
<dbReference type="AlphaFoldDB" id="A0A6M6JHP6"/>
<proteinExistence type="predicted"/>